<evidence type="ECO:0000256" key="3">
    <source>
        <dbReference type="ARBA" id="ARBA00023004"/>
    </source>
</evidence>
<dbReference type="InterPro" id="IPR044861">
    <property type="entry name" value="IPNS-like_FE2OG_OXY"/>
</dbReference>
<dbReference type="EMBL" id="JACTNZ010000001">
    <property type="protein sequence ID" value="KAG5567435.1"/>
    <property type="molecule type" value="Genomic_DNA"/>
</dbReference>
<dbReference type="InterPro" id="IPR005123">
    <property type="entry name" value="Oxoglu/Fe-dep_dioxygenase_dom"/>
</dbReference>
<reference evidence="6" key="1">
    <citation type="submission" date="2020-08" db="EMBL/GenBank/DDBJ databases">
        <title>Plant Genome Project.</title>
        <authorList>
            <person name="Zhang R.-G."/>
        </authorList>
    </citation>
    <scope>NUCLEOTIDE SEQUENCE</scope>
    <source>
        <strain evidence="6">WSP0</strain>
        <tissue evidence="6">Leaf</tissue>
    </source>
</reference>
<evidence type="ECO:0000256" key="2">
    <source>
        <dbReference type="ARBA" id="ARBA00022723"/>
    </source>
</evidence>
<protein>
    <recommendedName>
        <fullName evidence="5">Fe2OG dioxygenase domain-containing protein</fullName>
    </recommendedName>
</protein>
<dbReference type="GO" id="GO:0016705">
    <property type="term" value="F:oxidoreductase activity, acting on paired donors, with incorporation or reduction of molecular oxygen"/>
    <property type="evidence" value="ECO:0007669"/>
    <property type="project" value="UniProtKB-ARBA"/>
</dbReference>
<evidence type="ECO:0000256" key="1">
    <source>
        <dbReference type="ARBA" id="ARBA00008056"/>
    </source>
</evidence>
<dbReference type="Pfam" id="PF03171">
    <property type="entry name" value="2OG-FeII_Oxy"/>
    <property type="match status" value="1"/>
</dbReference>
<dbReference type="InterPro" id="IPR050295">
    <property type="entry name" value="Plant_2OG-oxidoreductases"/>
</dbReference>
<dbReference type="SUPFAM" id="SSF51197">
    <property type="entry name" value="Clavaminate synthase-like"/>
    <property type="match status" value="2"/>
</dbReference>
<dbReference type="PROSITE" id="PS51471">
    <property type="entry name" value="FE2OG_OXY"/>
    <property type="match status" value="1"/>
</dbReference>
<evidence type="ECO:0000313" key="7">
    <source>
        <dbReference type="Proteomes" id="UP000823749"/>
    </source>
</evidence>
<keyword evidence="2 4" id="KW-0479">Metal-binding</keyword>
<evidence type="ECO:0000256" key="4">
    <source>
        <dbReference type="RuleBase" id="RU003682"/>
    </source>
</evidence>
<evidence type="ECO:0000313" key="6">
    <source>
        <dbReference type="EMBL" id="KAG5567435.1"/>
    </source>
</evidence>
<evidence type="ECO:0000259" key="5">
    <source>
        <dbReference type="PROSITE" id="PS51471"/>
    </source>
</evidence>
<dbReference type="Gene3D" id="2.60.120.330">
    <property type="entry name" value="B-lactam Antibiotic, Isopenicillin N Synthase, Chain"/>
    <property type="match status" value="2"/>
</dbReference>
<dbReference type="InterPro" id="IPR026992">
    <property type="entry name" value="DIOX_N"/>
</dbReference>
<dbReference type="GO" id="GO:0003700">
    <property type="term" value="F:DNA-binding transcription factor activity"/>
    <property type="evidence" value="ECO:0007669"/>
    <property type="project" value="InterPro"/>
</dbReference>
<comment type="similarity">
    <text evidence="1 4">Belongs to the iron/ascorbate-dependent oxidoreductase family.</text>
</comment>
<dbReference type="Proteomes" id="UP000823749">
    <property type="component" value="Chromosome 1"/>
</dbReference>
<dbReference type="GO" id="GO:0043565">
    <property type="term" value="F:sequence-specific DNA binding"/>
    <property type="evidence" value="ECO:0007669"/>
    <property type="project" value="InterPro"/>
</dbReference>
<dbReference type="Pfam" id="PF14226">
    <property type="entry name" value="DIOX_N"/>
    <property type="match status" value="2"/>
</dbReference>
<dbReference type="GO" id="GO:0046872">
    <property type="term" value="F:metal ion binding"/>
    <property type="evidence" value="ECO:0007669"/>
    <property type="project" value="UniProtKB-KW"/>
</dbReference>
<dbReference type="PANTHER" id="PTHR47991">
    <property type="entry name" value="OXOGLUTARATE/IRON-DEPENDENT DIOXYGENASE"/>
    <property type="match status" value="1"/>
</dbReference>
<keyword evidence="4" id="KW-0560">Oxidoreductase</keyword>
<sequence>MSILVSSWSNNIQSVPENYCMFFPEKIRPGGHYSSCMQQHSNIDPAQVGGHDHDEIIHRIRKASKDFGLFQVINHGVSEELMDDTMSLFKEFFDMHVEDKAAYYSEDLTKSYRLYTGEDKRPRGDVAAPVCKDIPVIDLSRLAGLDRVEIIQLIMKANMDLGMFQVINHGVSEELMDETMNLFKEFFNMPAEDKAMYYSEDGTSKGNFRFYTSSMKGVNTWKDSVRHICEPLEDNIQSWPEKPARYREVVRAYSVEVRKLSLRILDLICEGLGIQLGYFGDGLSQLQELLVHNYPPCPEPGLVLGVGGHTDPSLLTLLQQQDVYGLQIFKGGQWLGVEPIPHAFVINISDQLEVISNGKLKSARHRAVTNADVARTSLVTFISPSLESIIEPAKALVSASEPQLFKSFRFKEYRDIYIANLQDPNDATTLDAYKL</sequence>
<dbReference type="InterPro" id="IPR027443">
    <property type="entry name" value="IPNS-like_sf"/>
</dbReference>
<dbReference type="PROSITE" id="PS00658">
    <property type="entry name" value="FORK_HEAD_2"/>
    <property type="match status" value="1"/>
</dbReference>
<dbReference type="AlphaFoldDB" id="A0AAV6LRQ6"/>
<comment type="caution">
    <text evidence="6">The sequence shown here is derived from an EMBL/GenBank/DDBJ whole genome shotgun (WGS) entry which is preliminary data.</text>
</comment>
<organism evidence="6 7">
    <name type="scientific">Rhododendron griersonianum</name>
    <dbReference type="NCBI Taxonomy" id="479676"/>
    <lineage>
        <taxon>Eukaryota</taxon>
        <taxon>Viridiplantae</taxon>
        <taxon>Streptophyta</taxon>
        <taxon>Embryophyta</taxon>
        <taxon>Tracheophyta</taxon>
        <taxon>Spermatophyta</taxon>
        <taxon>Magnoliopsida</taxon>
        <taxon>eudicotyledons</taxon>
        <taxon>Gunneridae</taxon>
        <taxon>Pentapetalae</taxon>
        <taxon>asterids</taxon>
        <taxon>Ericales</taxon>
        <taxon>Ericaceae</taxon>
        <taxon>Ericoideae</taxon>
        <taxon>Rhodoreae</taxon>
        <taxon>Rhododendron</taxon>
    </lineage>
</organism>
<keyword evidence="3 4" id="KW-0408">Iron</keyword>
<gene>
    <name evidence="6" type="ORF">RHGRI_002848</name>
</gene>
<proteinExistence type="inferred from homology"/>
<keyword evidence="7" id="KW-1185">Reference proteome</keyword>
<feature type="domain" description="Fe2OG dioxygenase" evidence="5">
    <location>
        <begin position="285"/>
        <end position="384"/>
    </location>
</feature>
<name>A0AAV6LRQ6_9ERIC</name>
<accession>A0AAV6LRQ6</accession>
<dbReference type="InterPro" id="IPR030456">
    <property type="entry name" value="TF_fork_head_CS_2"/>
</dbReference>